<dbReference type="Gene3D" id="1.20.1250.20">
    <property type="entry name" value="MFS general substrate transporter like domains"/>
    <property type="match status" value="2"/>
</dbReference>
<dbReference type="InterPro" id="IPR036259">
    <property type="entry name" value="MFS_trans_sf"/>
</dbReference>
<protein>
    <submittedName>
        <fullName evidence="9">Pantothenate transporter liz1</fullName>
    </submittedName>
</protein>
<dbReference type="GO" id="GO:0016020">
    <property type="term" value="C:membrane"/>
    <property type="evidence" value="ECO:0007669"/>
    <property type="project" value="UniProtKB-SubCell"/>
</dbReference>
<dbReference type="EMBL" id="ML978072">
    <property type="protein sequence ID" value="KAF2012939.1"/>
    <property type="molecule type" value="Genomic_DNA"/>
</dbReference>
<keyword evidence="3 7" id="KW-0812">Transmembrane</keyword>
<dbReference type="PANTHER" id="PTHR43791:SF12">
    <property type="entry name" value="MAJOR FACILITATOR SUPERFAMILY (MFS) PROFILE DOMAIN-CONTAINING PROTEIN"/>
    <property type="match status" value="1"/>
</dbReference>
<dbReference type="AlphaFoldDB" id="A0A6A5XJ98"/>
<dbReference type="InterPro" id="IPR011701">
    <property type="entry name" value="MFS"/>
</dbReference>
<evidence type="ECO:0000313" key="9">
    <source>
        <dbReference type="EMBL" id="KAF2012939.1"/>
    </source>
</evidence>
<dbReference type="RefSeq" id="XP_033381278.1">
    <property type="nucleotide sequence ID" value="XM_033533365.1"/>
</dbReference>
<keyword evidence="10" id="KW-1185">Reference proteome</keyword>
<dbReference type="FunFam" id="1.20.1250.20:FF:000057">
    <property type="entry name" value="MFS general substrate transporter"/>
    <property type="match status" value="1"/>
</dbReference>
<dbReference type="InterPro" id="IPR020846">
    <property type="entry name" value="MFS_dom"/>
</dbReference>
<keyword evidence="5 7" id="KW-0472">Membrane</keyword>
<dbReference type="Pfam" id="PF07690">
    <property type="entry name" value="MFS_1"/>
    <property type="match status" value="1"/>
</dbReference>
<sequence>MTEKKTSLEQIEKIDTNITDQNDGEPRSEKGVQLDYSGSHKKTSPEEIKLVKKLDLWIMPTLWLMFWLNYLDRNAIALARLNHLEKDLNLKGTEYQSCVSILFVGYILAQVPSNMLLTRVRPSWWMSSWMAVWAIVSALTALAHNYTTLLLTRFFLGLTEAPYYPGALYLLSTFYTRKEVATRISILYTGNILATALAGLIAAGIFHGMDGAAGLAGWKWLFILQGAVTFVVALGAVFTLPDNPLTTRWLTENERQLAHDRIARETVGKREKSSTFAGLKEAALDYRVWVFAFMQHMHLAANGFKNFFPSVVETLGFNTTITLVLTCPPYLVAGGISILWSISSGKYNERTWHITVAKLIAIAGFVIGCATLNTGVRYFAMFVFTIGTYAVNSIILGWVGSTCGQTQEKKASAYSIVNSIANISFIWTPYLWPKSDEPRYAIAMGSSAGFSFATMAAAWGMKLYLKRMNRKMRQNDDERTLFYVY</sequence>
<proteinExistence type="predicted"/>
<feature type="transmembrane region" description="Helical" evidence="7">
    <location>
        <begin position="123"/>
        <end position="142"/>
    </location>
</feature>
<gene>
    <name evidence="9" type="ORF">BU24DRAFT_484850</name>
</gene>
<reference evidence="9" key="1">
    <citation type="journal article" date="2020" name="Stud. Mycol.">
        <title>101 Dothideomycetes genomes: a test case for predicting lifestyles and emergence of pathogens.</title>
        <authorList>
            <person name="Haridas S."/>
            <person name="Albert R."/>
            <person name="Binder M."/>
            <person name="Bloem J."/>
            <person name="Labutti K."/>
            <person name="Salamov A."/>
            <person name="Andreopoulos B."/>
            <person name="Baker S."/>
            <person name="Barry K."/>
            <person name="Bills G."/>
            <person name="Bluhm B."/>
            <person name="Cannon C."/>
            <person name="Castanera R."/>
            <person name="Culley D."/>
            <person name="Daum C."/>
            <person name="Ezra D."/>
            <person name="Gonzalez J."/>
            <person name="Henrissat B."/>
            <person name="Kuo A."/>
            <person name="Liang C."/>
            <person name="Lipzen A."/>
            <person name="Lutzoni F."/>
            <person name="Magnuson J."/>
            <person name="Mondo S."/>
            <person name="Nolan M."/>
            <person name="Ohm R."/>
            <person name="Pangilinan J."/>
            <person name="Park H.-J."/>
            <person name="Ramirez L."/>
            <person name="Alfaro M."/>
            <person name="Sun H."/>
            <person name="Tritt A."/>
            <person name="Yoshinaga Y."/>
            <person name="Zwiers L.-H."/>
            <person name="Turgeon B."/>
            <person name="Goodwin S."/>
            <person name="Spatafora J."/>
            <person name="Crous P."/>
            <person name="Grigoriev I."/>
        </authorList>
    </citation>
    <scope>NUCLEOTIDE SEQUENCE</scope>
    <source>
        <strain evidence="9">CBS 175.79</strain>
    </source>
</reference>
<dbReference type="OrthoDB" id="2250022at2759"/>
<evidence type="ECO:0000256" key="4">
    <source>
        <dbReference type="ARBA" id="ARBA00022989"/>
    </source>
</evidence>
<evidence type="ECO:0000313" key="10">
    <source>
        <dbReference type="Proteomes" id="UP000799778"/>
    </source>
</evidence>
<evidence type="ECO:0000256" key="3">
    <source>
        <dbReference type="ARBA" id="ARBA00022692"/>
    </source>
</evidence>
<feature type="transmembrane region" description="Helical" evidence="7">
    <location>
        <begin position="220"/>
        <end position="240"/>
    </location>
</feature>
<evidence type="ECO:0000256" key="5">
    <source>
        <dbReference type="ARBA" id="ARBA00023136"/>
    </source>
</evidence>
<dbReference type="PANTHER" id="PTHR43791">
    <property type="entry name" value="PERMEASE-RELATED"/>
    <property type="match status" value="1"/>
</dbReference>
<feature type="transmembrane region" description="Helical" evidence="7">
    <location>
        <begin position="442"/>
        <end position="465"/>
    </location>
</feature>
<dbReference type="SUPFAM" id="SSF103473">
    <property type="entry name" value="MFS general substrate transporter"/>
    <property type="match status" value="1"/>
</dbReference>
<comment type="subcellular location">
    <subcellularLocation>
        <location evidence="1">Membrane</location>
        <topology evidence="1">Multi-pass membrane protein</topology>
    </subcellularLocation>
</comment>
<organism evidence="9 10">
    <name type="scientific">Aaosphaeria arxii CBS 175.79</name>
    <dbReference type="NCBI Taxonomy" id="1450172"/>
    <lineage>
        <taxon>Eukaryota</taxon>
        <taxon>Fungi</taxon>
        <taxon>Dikarya</taxon>
        <taxon>Ascomycota</taxon>
        <taxon>Pezizomycotina</taxon>
        <taxon>Dothideomycetes</taxon>
        <taxon>Pleosporomycetidae</taxon>
        <taxon>Pleosporales</taxon>
        <taxon>Pleosporales incertae sedis</taxon>
        <taxon>Aaosphaeria</taxon>
    </lineage>
</organism>
<evidence type="ECO:0000256" key="6">
    <source>
        <dbReference type="SAM" id="MobiDB-lite"/>
    </source>
</evidence>
<accession>A0A6A5XJ98</accession>
<feature type="transmembrane region" description="Helical" evidence="7">
    <location>
        <begin position="379"/>
        <end position="399"/>
    </location>
</feature>
<dbReference type="GO" id="GO:0022857">
    <property type="term" value="F:transmembrane transporter activity"/>
    <property type="evidence" value="ECO:0007669"/>
    <property type="project" value="InterPro"/>
</dbReference>
<evidence type="ECO:0000256" key="7">
    <source>
        <dbReference type="SAM" id="Phobius"/>
    </source>
</evidence>
<keyword evidence="4 7" id="KW-1133">Transmembrane helix</keyword>
<evidence type="ECO:0000259" key="8">
    <source>
        <dbReference type="PROSITE" id="PS50850"/>
    </source>
</evidence>
<name>A0A6A5XJ98_9PLEO</name>
<dbReference type="PROSITE" id="PS50850">
    <property type="entry name" value="MFS"/>
    <property type="match status" value="1"/>
</dbReference>
<feature type="transmembrane region" description="Helical" evidence="7">
    <location>
        <begin position="154"/>
        <end position="174"/>
    </location>
</feature>
<dbReference type="GeneID" id="54290762"/>
<keyword evidence="2" id="KW-0813">Transport</keyword>
<dbReference type="Proteomes" id="UP000799778">
    <property type="component" value="Unassembled WGS sequence"/>
</dbReference>
<feature type="domain" description="Major facilitator superfamily (MFS) profile" evidence="8">
    <location>
        <begin position="58"/>
        <end position="485"/>
    </location>
</feature>
<feature type="region of interest" description="Disordered" evidence="6">
    <location>
        <begin position="1"/>
        <end position="40"/>
    </location>
</feature>
<feature type="transmembrane region" description="Helical" evidence="7">
    <location>
        <begin position="411"/>
        <end position="430"/>
    </location>
</feature>
<evidence type="ECO:0000256" key="2">
    <source>
        <dbReference type="ARBA" id="ARBA00022448"/>
    </source>
</evidence>
<evidence type="ECO:0000256" key="1">
    <source>
        <dbReference type="ARBA" id="ARBA00004141"/>
    </source>
</evidence>
<feature type="transmembrane region" description="Helical" evidence="7">
    <location>
        <begin position="352"/>
        <end position="373"/>
    </location>
</feature>
<feature type="compositionally biased region" description="Basic and acidic residues" evidence="6">
    <location>
        <begin position="1"/>
        <end position="15"/>
    </location>
</feature>
<feature type="transmembrane region" description="Helical" evidence="7">
    <location>
        <begin position="186"/>
        <end position="208"/>
    </location>
</feature>
<dbReference type="FunFam" id="1.20.1250.20:FF:000013">
    <property type="entry name" value="MFS general substrate transporter"/>
    <property type="match status" value="1"/>
</dbReference>